<name>A7SGW5_NEMVE</name>
<feature type="region of interest" description="Disordered" evidence="1">
    <location>
        <begin position="1"/>
        <end position="22"/>
    </location>
</feature>
<feature type="compositionally biased region" description="Basic and acidic residues" evidence="1">
    <location>
        <begin position="107"/>
        <end position="119"/>
    </location>
</feature>
<dbReference type="InParanoid" id="A7SGW5"/>
<feature type="compositionally biased region" description="Basic and acidic residues" evidence="1">
    <location>
        <begin position="76"/>
        <end position="87"/>
    </location>
</feature>
<evidence type="ECO:0000313" key="2">
    <source>
        <dbReference type="EMBL" id="EDO37080.1"/>
    </source>
</evidence>
<protein>
    <submittedName>
        <fullName evidence="2">Uncharacterized protein</fullName>
    </submittedName>
</protein>
<keyword evidence="3" id="KW-1185">Reference proteome</keyword>
<feature type="compositionally biased region" description="Basic residues" evidence="1">
    <location>
        <begin position="89"/>
        <end position="99"/>
    </location>
</feature>
<dbReference type="HOGENOM" id="CLU_1604658_0_0_1"/>
<sequence>MLQLHRAEIQAGRFPTAENNRSNFDKEEKMICLPDKPVSMTEWTVIRRVDVEKVCAVKSSPQDDSVIERSIEVHERNMLKSKHESGHGHNQKGNRLRRHSSYEPSLDDIKEEGHDSESLGKDLASIHRERALNSGAFHRNYEARHFRRKQHHKNQDFPRRARSYTC</sequence>
<evidence type="ECO:0000313" key="3">
    <source>
        <dbReference type="Proteomes" id="UP000001593"/>
    </source>
</evidence>
<dbReference type="EMBL" id="DS469655">
    <property type="protein sequence ID" value="EDO37080.1"/>
    <property type="molecule type" value="Genomic_DNA"/>
</dbReference>
<evidence type="ECO:0000256" key="1">
    <source>
        <dbReference type="SAM" id="MobiDB-lite"/>
    </source>
</evidence>
<organism evidence="2 3">
    <name type="scientific">Nematostella vectensis</name>
    <name type="common">Starlet sea anemone</name>
    <dbReference type="NCBI Taxonomy" id="45351"/>
    <lineage>
        <taxon>Eukaryota</taxon>
        <taxon>Metazoa</taxon>
        <taxon>Cnidaria</taxon>
        <taxon>Anthozoa</taxon>
        <taxon>Hexacorallia</taxon>
        <taxon>Actiniaria</taxon>
        <taxon>Edwardsiidae</taxon>
        <taxon>Nematostella</taxon>
    </lineage>
</organism>
<feature type="region of interest" description="Disordered" evidence="1">
    <location>
        <begin position="144"/>
        <end position="166"/>
    </location>
</feature>
<accession>A7SGW5</accession>
<proteinExistence type="predicted"/>
<feature type="region of interest" description="Disordered" evidence="1">
    <location>
        <begin position="76"/>
        <end position="119"/>
    </location>
</feature>
<dbReference type="AlphaFoldDB" id="A7SGW5"/>
<reference evidence="2 3" key="1">
    <citation type="journal article" date="2007" name="Science">
        <title>Sea anemone genome reveals ancestral eumetazoan gene repertoire and genomic organization.</title>
        <authorList>
            <person name="Putnam N.H."/>
            <person name="Srivastava M."/>
            <person name="Hellsten U."/>
            <person name="Dirks B."/>
            <person name="Chapman J."/>
            <person name="Salamov A."/>
            <person name="Terry A."/>
            <person name="Shapiro H."/>
            <person name="Lindquist E."/>
            <person name="Kapitonov V.V."/>
            <person name="Jurka J."/>
            <person name="Genikhovich G."/>
            <person name="Grigoriev I.V."/>
            <person name="Lucas S.M."/>
            <person name="Steele R.E."/>
            <person name="Finnerty J.R."/>
            <person name="Technau U."/>
            <person name="Martindale M.Q."/>
            <person name="Rokhsar D.S."/>
        </authorList>
    </citation>
    <scope>NUCLEOTIDE SEQUENCE [LARGE SCALE GENOMIC DNA]</scope>
    <source>
        <strain evidence="3">CH2 X CH6</strain>
    </source>
</reference>
<gene>
    <name evidence="2" type="ORF">NEMVEDRAFT_v1g245203</name>
</gene>
<dbReference type="Proteomes" id="UP000001593">
    <property type="component" value="Unassembled WGS sequence"/>
</dbReference>